<evidence type="ECO:0000313" key="3">
    <source>
        <dbReference type="Proteomes" id="UP000789342"/>
    </source>
</evidence>
<proteinExistence type="predicted"/>
<feature type="transmembrane region" description="Helical" evidence="1">
    <location>
        <begin position="199"/>
        <end position="222"/>
    </location>
</feature>
<keyword evidence="1" id="KW-0472">Membrane</keyword>
<accession>A0A9N9BYL5</accession>
<name>A0A9N9BYL5_9GLOM</name>
<keyword evidence="3" id="KW-1185">Reference proteome</keyword>
<organism evidence="2 3">
    <name type="scientific">Acaulospora morrowiae</name>
    <dbReference type="NCBI Taxonomy" id="94023"/>
    <lineage>
        <taxon>Eukaryota</taxon>
        <taxon>Fungi</taxon>
        <taxon>Fungi incertae sedis</taxon>
        <taxon>Mucoromycota</taxon>
        <taxon>Glomeromycotina</taxon>
        <taxon>Glomeromycetes</taxon>
        <taxon>Diversisporales</taxon>
        <taxon>Acaulosporaceae</taxon>
        <taxon>Acaulospora</taxon>
    </lineage>
</organism>
<dbReference type="Gene3D" id="1.10.150.320">
    <property type="entry name" value="Photosystem II 12 kDa extrinsic protein"/>
    <property type="match status" value="1"/>
</dbReference>
<evidence type="ECO:0000256" key="1">
    <source>
        <dbReference type="SAM" id="Phobius"/>
    </source>
</evidence>
<protein>
    <submittedName>
        <fullName evidence="2">16609_t:CDS:1</fullName>
    </submittedName>
</protein>
<keyword evidence="1" id="KW-1133">Transmembrane helix</keyword>
<sequence length="650" mass="74519">MSNHDGIATSRTLPETLKYRDPQPLLKGSGSSWDFQASESLKKELKDAISDHFKHWKAGRCDKMTIPQYFIIAGAGEGKSRTAQELPKLLIECTNDVDLQNRLRSALVFNLSFENETKLIWMIETYCSYAIGNRMLFQLLQQPGESWDAYVDRYNVVPGDVLRRVAKHRDQELNDLNVIVILDGLQVAMNKKYFFHDCISVLGILSLLGPFIITCCTTTIIMPTFRFSDYSQWRVFLPVTSLQPPRINGNPVFVDNPVMKMLINDMGGHGRALEALEESISGKDLDNIRFIDLINDVRSNLSKKYQGWLSKTICLKPVLRIILSRMLVKKSSNVATFEGKEITVEDVTQFGLVRFESQGVYEFFGHLTCPYIWLWIMARASRDDKLLRNWDFNYYNEVCNKVGNSSIPPGCQYWQNFEYFVTQFRSLKSNIYGDNEQVKLGVIHKGAKHNFDDSSIYNRELTLEHSVKRVSTRSGNYKQGVKILCHDGEVDVTKARHIIINESGDSFCSIKMVGTELLQTETHQCKLVKQAISQEIFKDEHEKATSPGDTFILYTTASSEKLKLHQPMSAIVSKDNWEKYFGSFAGRCYNYAMGPPNLNEATYTQLTGINFIGEARARIIMEERNKRKFSGIDDCERRTKIPRTYLEPFF</sequence>
<dbReference type="Proteomes" id="UP000789342">
    <property type="component" value="Unassembled WGS sequence"/>
</dbReference>
<gene>
    <name evidence="2" type="ORF">AMORRO_LOCUS6891</name>
</gene>
<reference evidence="2" key="1">
    <citation type="submission" date="2021-06" db="EMBL/GenBank/DDBJ databases">
        <authorList>
            <person name="Kallberg Y."/>
            <person name="Tangrot J."/>
            <person name="Rosling A."/>
        </authorList>
    </citation>
    <scope>NUCLEOTIDE SEQUENCE</scope>
    <source>
        <strain evidence="2">CL551</strain>
    </source>
</reference>
<keyword evidence="1" id="KW-0812">Transmembrane</keyword>
<comment type="caution">
    <text evidence="2">The sequence shown here is derived from an EMBL/GenBank/DDBJ whole genome shotgun (WGS) entry which is preliminary data.</text>
</comment>
<dbReference type="EMBL" id="CAJVPV010004865">
    <property type="protein sequence ID" value="CAG8580579.1"/>
    <property type="molecule type" value="Genomic_DNA"/>
</dbReference>
<dbReference type="OrthoDB" id="2446007at2759"/>
<evidence type="ECO:0000313" key="2">
    <source>
        <dbReference type="EMBL" id="CAG8580579.1"/>
    </source>
</evidence>
<dbReference type="AlphaFoldDB" id="A0A9N9BYL5"/>